<keyword evidence="2" id="KW-1185">Reference proteome</keyword>
<sequence>MNKTDNASLIERLKILEYSIRKTITVREDQDEDVDSLHRDEAAQCGLPISGLTTKGDLLNAVQTAVRSAEAKAGKSGRGA</sequence>
<reference evidence="1 2" key="1">
    <citation type="submission" date="2023-08" db="EMBL/GenBank/DDBJ databases">
        <title>Oxalobacteraceae gen .nov., isolated from river sludge outside the plant.</title>
        <authorList>
            <person name="Zhao S.Y."/>
        </authorList>
    </citation>
    <scope>NUCLEOTIDE SEQUENCE [LARGE SCALE GENOMIC DNA]</scope>
    <source>
        <strain evidence="1 2">R-40</strain>
    </source>
</reference>
<organism evidence="1 2">
    <name type="scientific">Keguizhuia sedimenti</name>
    <dbReference type="NCBI Taxonomy" id="3064264"/>
    <lineage>
        <taxon>Bacteria</taxon>
        <taxon>Pseudomonadati</taxon>
        <taxon>Pseudomonadota</taxon>
        <taxon>Betaproteobacteria</taxon>
        <taxon>Burkholderiales</taxon>
        <taxon>Oxalobacteraceae</taxon>
        <taxon>Keguizhuia</taxon>
    </lineage>
</organism>
<dbReference type="EMBL" id="JAUYVH010000012">
    <property type="protein sequence ID" value="MDQ9171810.1"/>
    <property type="molecule type" value="Genomic_DNA"/>
</dbReference>
<evidence type="ECO:0000313" key="1">
    <source>
        <dbReference type="EMBL" id="MDQ9171810.1"/>
    </source>
</evidence>
<protein>
    <submittedName>
        <fullName evidence="1">Uncharacterized protein</fullName>
    </submittedName>
</protein>
<comment type="caution">
    <text evidence="1">The sequence shown here is derived from an EMBL/GenBank/DDBJ whole genome shotgun (WGS) entry which is preliminary data.</text>
</comment>
<proteinExistence type="predicted"/>
<accession>A0ABU1BS10</accession>
<gene>
    <name evidence="1" type="ORF">Q8A64_15460</name>
</gene>
<evidence type="ECO:0000313" key="2">
    <source>
        <dbReference type="Proteomes" id="UP001225596"/>
    </source>
</evidence>
<dbReference type="RefSeq" id="WP_338437762.1">
    <property type="nucleotide sequence ID" value="NZ_JAUYVH010000012.1"/>
</dbReference>
<name>A0ABU1BS10_9BURK</name>
<dbReference type="Proteomes" id="UP001225596">
    <property type="component" value="Unassembled WGS sequence"/>
</dbReference>